<dbReference type="EMBL" id="FNVA01000004">
    <property type="protein sequence ID" value="SEG38157.1"/>
    <property type="molecule type" value="Genomic_DNA"/>
</dbReference>
<dbReference type="InterPro" id="IPR011601">
    <property type="entry name" value="MurB_C"/>
</dbReference>
<dbReference type="HAMAP" id="MF_00037">
    <property type="entry name" value="MurB"/>
    <property type="match status" value="1"/>
</dbReference>
<evidence type="ECO:0000256" key="1">
    <source>
        <dbReference type="ARBA" id="ARBA00001974"/>
    </source>
</evidence>
<reference evidence="21 22" key="1">
    <citation type="submission" date="2016-10" db="EMBL/GenBank/DDBJ databases">
        <authorList>
            <person name="de Groot N.N."/>
        </authorList>
    </citation>
    <scope>NUCLEOTIDE SEQUENCE [LARGE SCALE GENOMIC DNA]</scope>
    <source>
        <strain evidence="21 22">DSM 22489</strain>
    </source>
</reference>
<dbReference type="PANTHER" id="PTHR21071:SF4">
    <property type="entry name" value="UDP-N-ACETYLENOLPYRUVOYLGLUCOSAMINE REDUCTASE"/>
    <property type="match status" value="1"/>
</dbReference>
<evidence type="ECO:0000256" key="13">
    <source>
        <dbReference type="ARBA" id="ARBA00022984"/>
    </source>
</evidence>
<evidence type="ECO:0000256" key="4">
    <source>
        <dbReference type="ARBA" id="ARBA00004752"/>
    </source>
</evidence>
<evidence type="ECO:0000256" key="15">
    <source>
        <dbReference type="ARBA" id="ARBA00023306"/>
    </source>
</evidence>
<feature type="active site" description="Proton donor" evidence="19">
    <location>
        <position position="282"/>
    </location>
</feature>
<gene>
    <name evidence="19" type="primary">murB</name>
    <name evidence="21" type="ORF">SAMN05421819_2797</name>
</gene>
<proteinExistence type="inferred from homology"/>
<comment type="subcellular location">
    <subcellularLocation>
        <location evidence="3 19">Cytoplasm</location>
    </subcellularLocation>
</comment>
<evidence type="ECO:0000256" key="5">
    <source>
        <dbReference type="ARBA" id="ARBA00012518"/>
    </source>
</evidence>
<keyword evidence="13 19" id="KW-0573">Peptidoglycan synthesis</keyword>
<keyword evidence="14 19" id="KW-0560">Oxidoreductase</keyword>
<keyword evidence="22" id="KW-1185">Reference proteome</keyword>
<dbReference type="NCBIfam" id="NF010478">
    <property type="entry name" value="PRK13903.1"/>
    <property type="match status" value="1"/>
</dbReference>
<evidence type="ECO:0000256" key="10">
    <source>
        <dbReference type="ARBA" id="ARBA00022827"/>
    </source>
</evidence>
<dbReference type="Pfam" id="PF02873">
    <property type="entry name" value="MurB_C"/>
    <property type="match status" value="1"/>
</dbReference>
<dbReference type="InterPro" id="IPR016169">
    <property type="entry name" value="FAD-bd_PCMH_sub2"/>
</dbReference>
<dbReference type="GO" id="GO:0071555">
    <property type="term" value="P:cell wall organization"/>
    <property type="evidence" value="ECO:0007669"/>
    <property type="project" value="UniProtKB-KW"/>
</dbReference>
<evidence type="ECO:0000256" key="12">
    <source>
        <dbReference type="ARBA" id="ARBA00022960"/>
    </source>
</evidence>
<dbReference type="NCBIfam" id="NF000755">
    <property type="entry name" value="PRK00046.1"/>
    <property type="match status" value="1"/>
</dbReference>
<comment type="catalytic activity">
    <reaction evidence="18 19">
        <text>UDP-N-acetyl-alpha-D-muramate + NADP(+) = UDP-N-acetyl-3-O-(1-carboxyvinyl)-alpha-D-glucosamine + NADPH + H(+)</text>
        <dbReference type="Rhea" id="RHEA:12248"/>
        <dbReference type="ChEBI" id="CHEBI:15378"/>
        <dbReference type="ChEBI" id="CHEBI:57783"/>
        <dbReference type="ChEBI" id="CHEBI:58349"/>
        <dbReference type="ChEBI" id="CHEBI:68483"/>
        <dbReference type="ChEBI" id="CHEBI:70757"/>
        <dbReference type="EC" id="1.3.1.98"/>
    </reaction>
</comment>
<evidence type="ECO:0000256" key="9">
    <source>
        <dbReference type="ARBA" id="ARBA00022630"/>
    </source>
</evidence>
<dbReference type="Proteomes" id="UP000236728">
    <property type="component" value="Unassembled WGS sequence"/>
</dbReference>
<dbReference type="InterPro" id="IPR036635">
    <property type="entry name" value="MurB_C_sf"/>
</dbReference>
<feature type="domain" description="FAD-binding PCMH-type" evidence="20">
    <location>
        <begin position="59"/>
        <end position="230"/>
    </location>
</feature>
<dbReference type="InterPro" id="IPR003170">
    <property type="entry name" value="MurB"/>
</dbReference>
<comment type="pathway">
    <text evidence="4 19">Cell wall biogenesis; peptidoglycan biosynthesis.</text>
</comment>
<feature type="active site" evidence="19">
    <location>
        <position position="206"/>
    </location>
</feature>
<evidence type="ECO:0000256" key="18">
    <source>
        <dbReference type="ARBA" id="ARBA00048914"/>
    </source>
</evidence>
<dbReference type="GO" id="GO:0051301">
    <property type="term" value="P:cell division"/>
    <property type="evidence" value="ECO:0007669"/>
    <property type="project" value="UniProtKB-KW"/>
</dbReference>
<comment type="cofactor">
    <cofactor evidence="1 19">
        <name>FAD</name>
        <dbReference type="ChEBI" id="CHEBI:57692"/>
    </cofactor>
</comment>
<comment type="function">
    <text evidence="2 19">Cell wall formation.</text>
</comment>
<keyword evidence="12 19" id="KW-0133">Cell shape</keyword>
<evidence type="ECO:0000256" key="11">
    <source>
        <dbReference type="ARBA" id="ARBA00022857"/>
    </source>
</evidence>
<evidence type="ECO:0000256" key="6">
    <source>
        <dbReference type="ARBA" id="ARBA00015188"/>
    </source>
</evidence>
<dbReference type="PROSITE" id="PS51387">
    <property type="entry name" value="FAD_PCMH"/>
    <property type="match status" value="1"/>
</dbReference>
<dbReference type="UniPathway" id="UPA00219"/>
<sequence>MRGARRGEGKDSVPVRCSGFGPRVCFARVLHFGVPATLERVKALVIQENVPLAPMTTFGLGGAARWFVEVRSEVELAEGLAWAAAQGMPVFVLGGGSNLLVPDEGFPGLVLRIDIRGVQQDKPWSPEFFVGAGEAWDSFVDVAVDSNCAGIECLAGIPGRVGGTPVQNVGAYGQDVSQTIRQVRVFDRHRSELRWLTNDECRFRYRQSIFNTDEPGRYVVTAVVFQLRYGPPTLSYADLQKRFSARWKAPGLREVADAVREIRRSKGMLLVDGDPDTHSAGSFFKNPIVNAGLLGTIAATAGVAPEAVPHWPAGDGRIKLAAAWLLEHAGFVKGFTDGVVGISSRHTLALINRGGATFADVERFEQRIRATVEAKFGVTLTREPVVLG</sequence>
<evidence type="ECO:0000313" key="22">
    <source>
        <dbReference type="Proteomes" id="UP000236728"/>
    </source>
</evidence>
<evidence type="ECO:0000256" key="7">
    <source>
        <dbReference type="ARBA" id="ARBA00022490"/>
    </source>
</evidence>
<dbReference type="SUPFAM" id="SSF56194">
    <property type="entry name" value="Uridine diphospho-N-Acetylenolpyruvylglucosamine reductase, MurB, C-terminal domain"/>
    <property type="match status" value="1"/>
</dbReference>
<evidence type="ECO:0000256" key="16">
    <source>
        <dbReference type="ARBA" id="ARBA00023316"/>
    </source>
</evidence>
<keyword evidence="8 19" id="KW-0132">Cell division</keyword>
<keyword evidence="11 19" id="KW-0521">NADP</keyword>
<dbReference type="GO" id="GO:0071949">
    <property type="term" value="F:FAD binding"/>
    <property type="evidence" value="ECO:0007669"/>
    <property type="project" value="InterPro"/>
</dbReference>
<keyword evidence="16 19" id="KW-0961">Cell wall biogenesis/degradation</keyword>
<dbReference type="AlphaFoldDB" id="A0A1H5ZR69"/>
<dbReference type="GO" id="GO:0009252">
    <property type="term" value="P:peptidoglycan biosynthetic process"/>
    <property type="evidence" value="ECO:0007669"/>
    <property type="project" value="UniProtKB-UniRule"/>
</dbReference>
<dbReference type="OrthoDB" id="9804753at2"/>
<keyword evidence="10 19" id="KW-0274">FAD</keyword>
<dbReference type="GO" id="GO:0005829">
    <property type="term" value="C:cytosol"/>
    <property type="evidence" value="ECO:0007669"/>
    <property type="project" value="TreeGrafter"/>
</dbReference>
<feature type="active site" evidence="19">
    <location>
        <position position="383"/>
    </location>
</feature>
<evidence type="ECO:0000256" key="3">
    <source>
        <dbReference type="ARBA" id="ARBA00004496"/>
    </source>
</evidence>
<evidence type="ECO:0000313" key="21">
    <source>
        <dbReference type="EMBL" id="SEG38157.1"/>
    </source>
</evidence>
<evidence type="ECO:0000256" key="8">
    <source>
        <dbReference type="ARBA" id="ARBA00022618"/>
    </source>
</evidence>
<evidence type="ECO:0000256" key="2">
    <source>
        <dbReference type="ARBA" id="ARBA00003921"/>
    </source>
</evidence>
<accession>A0A1H5ZR69</accession>
<evidence type="ECO:0000259" key="20">
    <source>
        <dbReference type="PROSITE" id="PS51387"/>
    </source>
</evidence>
<evidence type="ECO:0000256" key="14">
    <source>
        <dbReference type="ARBA" id="ARBA00023002"/>
    </source>
</evidence>
<keyword evidence="7 19" id="KW-0963">Cytoplasm</keyword>
<dbReference type="InterPro" id="IPR006094">
    <property type="entry name" value="Oxid_FAD_bind_N"/>
</dbReference>
<protein>
    <recommendedName>
        <fullName evidence="6 19">UDP-N-acetylenolpyruvoylglucosamine reductase</fullName>
        <ecNumber evidence="5 19">1.3.1.98</ecNumber>
    </recommendedName>
    <alternativeName>
        <fullName evidence="17 19">UDP-N-acetylmuramate dehydrogenase</fullName>
    </alternativeName>
</protein>
<dbReference type="InterPro" id="IPR016166">
    <property type="entry name" value="FAD-bd_PCMH"/>
</dbReference>
<comment type="similarity">
    <text evidence="19">Belongs to the MurB family.</text>
</comment>
<dbReference type="Gene3D" id="3.30.43.10">
    <property type="entry name" value="Uridine Diphospho-n-acetylenolpyruvylglucosamine Reductase, domain 2"/>
    <property type="match status" value="1"/>
</dbReference>
<name>A0A1H5ZR69_9BACT</name>
<evidence type="ECO:0000256" key="19">
    <source>
        <dbReference type="HAMAP-Rule" id="MF_00037"/>
    </source>
</evidence>
<organism evidence="21 22">
    <name type="scientific">Bryocella elongata</name>
    <dbReference type="NCBI Taxonomy" id="863522"/>
    <lineage>
        <taxon>Bacteria</taxon>
        <taxon>Pseudomonadati</taxon>
        <taxon>Acidobacteriota</taxon>
        <taxon>Terriglobia</taxon>
        <taxon>Terriglobales</taxon>
        <taxon>Acidobacteriaceae</taxon>
        <taxon>Bryocella</taxon>
    </lineage>
</organism>
<dbReference type="NCBIfam" id="TIGR00179">
    <property type="entry name" value="murB"/>
    <property type="match status" value="1"/>
</dbReference>
<dbReference type="Gene3D" id="3.90.78.10">
    <property type="entry name" value="UDP-N-acetylenolpyruvoylglucosamine reductase, C-terminal domain"/>
    <property type="match status" value="1"/>
</dbReference>
<dbReference type="Gene3D" id="3.30.465.10">
    <property type="match status" value="1"/>
</dbReference>
<dbReference type="GO" id="GO:0008360">
    <property type="term" value="P:regulation of cell shape"/>
    <property type="evidence" value="ECO:0007669"/>
    <property type="project" value="UniProtKB-KW"/>
</dbReference>
<dbReference type="Pfam" id="PF01565">
    <property type="entry name" value="FAD_binding_4"/>
    <property type="match status" value="1"/>
</dbReference>
<keyword evidence="15 19" id="KW-0131">Cell cycle</keyword>
<dbReference type="SUPFAM" id="SSF56176">
    <property type="entry name" value="FAD-binding/transporter-associated domain-like"/>
    <property type="match status" value="1"/>
</dbReference>
<evidence type="ECO:0000256" key="17">
    <source>
        <dbReference type="ARBA" id="ARBA00031026"/>
    </source>
</evidence>
<dbReference type="InterPro" id="IPR016167">
    <property type="entry name" value="FAD-bd_PCMH_sub1"/>
</dbReference>
<dbReference type="InterPro" id="IPR036318">
    <property type="entry name" value="FAD-bd_PCMH-like_sf"/>
</dbReference>
<dbReference type="EC" id="1.3.1.98" evidence="5 19"/>
<dbReference type="GO" id="GO:0008762">
    <property type="term" value="F:UDP-N-acetylmuramate dehydrogenase activity"/>
    <property type="evidence" value="ECO:0007669"/>
    <property type="project" value="UniProtKB-UniRule"/>
</dbReference>
<dbReference type="PANTHER" id="PTHR21071">
    <property type="entry name" value="UDP-N-ACETYLENOLPYRUVOYLGLUCOSAMINE REDUCTASE"/>
    <property type="match status" value="1"/>
</dbReference>
<keyword evidence="9 19" id="KW-0285">Flavoprotein</keyword>